<dbReference type="InterPro" id="IPR005338">
    <property type="entry name" value="Anhydro_N_Ac-Mur_kinase"/>
</dbReference>
<dbReference type="NCBIfam" id="NF007144">
    <property type="entry name" value="PRK09585.2-3"/>
    <property type="match status" value="1"/>
</dbReference>
<sequence>MKKNLFRVIGVMSGTSLDGIDLVDVTFEFEEKWRYTIHHSETVKYPETWYQTLKHLVTFSEVQLREIDADYTEFLAHIIQRFISKNHINGIDAVCSHGHTAKHEPAKGYTYQIGNLSMLSKKLKQTVVCDFRAQDVALGGQGAPLVPIGDKLLFSDYTFCLNLGGFANISFENEGERIAYDICPVNSVLNHYANRLGFEYDNEGSMASKGSVDDLLLKRLNDLDFYALPFPKSLGIEWVNSEILPRINKMDLPVEIVLRTFTEHITDQISEVLNTTTGATVLITGGGAYHTFLIDRLREKTSNQLHIPNSDLVEFKEALIFGFLGVLKLRDEVNCLKSVTGASKNHSSGKIFTP</sequence>
<gene>
    <name evidence="1" type="ORF">V8G58_04225</name>
</gene>
<dbReference type="Gene3D" id="3.30.420.40">
    <property type="match status" value="2"/>
</dbReference>
<evidence type="ECO:0000313" key="2">
    <source>
        <dbReference type="Proteomes" id="UP001610100"/>
    </source>
</evidence>
<proteinExistence type="predicted"/>
<accession>A0ABW7MWC5</accession>
<reference evidence="1 2" key="1">
    <citation type="submission" date="2024-02" db="EMBL/GenBank/DDBJ databases">
        <title>A Gaetbulibacter species isolated from tidal flats and genomic insights of their niches.</title>
        <authorList>
            <person name="Ye Y."/>
        </authorList>
    </citation>
    <scope>NUCLEOTIDE SEQUENCE [LARGE SCALE GENOMIC DNA]</scope>
    <source>
        <strain evidence="1 2">KYW382</strain>
    </source>
</reference>
<dbReference type="Pfam" id="PF03702">
    <property type="entry name" value="AnmK"/>
    <property type="match status" value="1"/>
</dbReference>
<organism evidence="1 2">
    <name type="scientific">Gaetbulibacter aestuarii</name>
    <dbReference type="NCBI Taxonomy" id="1502358"/>
    <lineage>
        <taxon>Bacteria</taxon>
        <taxon>Pseudomonadati</taxon>
        <taxon>Bacteroidota</taxon>
        <taxon>Flavobacteriia</taxon>
        <taxon>Flavobacteriales</taxon>
        <taxon>Flavobacteriaceae</taxon>
        <taxon>Gaetbulibacter</taxon>
    </lineage>
</organism>
<keyword evidence="1" id="KW-0418">Kinase</keyword>
<comment type="caution">
    <text evidence="1">The sequence shown here is derived from an EMBL/GenBank/DDBJ whole genome shotgun (WGS) entry which is preliminary data.</text>
</comment>
<name>A0ABW7MWC5_9FLAO</name>
<dbReference type="EMBL" id="JBAWKB010000001">
    <property type="protein sequence ID" value="MFH6771131.1"/>
    <property type="molecule type" value="Genomic_DNA"/>
</dbReference>
<dbReference type="SUPFAM" id="SSF53067">
    <property type="entry name" value="Actin-like ATPase domain"/>
    <property type="match status" value="1"/>
</dbReference>
<dbReference type="EC" id="2.7.1.170" evidence="1"/>
<evidence type="ECO:0000313" key="1">
    <source>
        <dbReference type="EMBL" id="MFH6771131.1"/>
    </source>
</evidence>
<dbReference type="GO" id="GO:0016301">
    <property type="term" value="F:kinase activity"/>
    <property type="evidence" value="ECO:0007669"/>
    <property type="project" value="UniProtKB-KW"/>
</dbReference>
<protein>
    <submittedName>
        <fullName evidence="1">Anhydro-N-acetylmuramic acid kinase</fullName>
        <ecNumber evidence="1">2.7.1.170</ecNumber>
    </submittedName>
</protein>
<keyword evidence="2" id="KW-1185">Reference proteome</keyword>
<keyword evidence="1" id="KW-0808">Transferase</keyword>
<dbReference type="PANTHER" id="PTHR30605">
    <property type="entry name" value="ANHYDRO-N-ACETYLMURAMIC ACID KINASE"/>
    <property type="match status" value="1"/>
</dbReference>
<dbReference type="RefSeq" id="WP_344740057.1">
    <property type="nucleotide sequence ID" value="NZ_BAABAY010000001.1"/>
</dbReference>
<dbReference type="PANTHER" id="PTHR30605:SF0">
    <property type="entry name" value="ANHYDRO-N-ACETYLMURAMIC ACID KINASE"/>
    <property type="match status" value="1"/>
</dbReference>
<dbReference type="Proteomes" id="UP001610100">
    <property type="component" value="Unassembled WGS sequence"/>
</dbReference>
<dbReference type="InterPro" id="IPR043129">
    <property type="entry name" value="ATPase_NBD"/>
</dbReference>